<accession>A0ABD1XUL3</accession>
<dbReference type="AlphaFoldDB" id="A0ABD1XUL3"/>
<reference evidence="2 3" key="1">
    <citation type="submission" date="2024-09" db="EMBL/GenBank/DDBJ databases">
        <title>Chromosome-scale assembly of Riccia fluitans.</title>
        <authorList>
            <person name="Paukszto L."/>
            <person name="Sawicki J."/>
            <person name="Karawczyk K."/>
            <person name="Piernik-Szablinska J."/>
            <person name="Szczecinska M."/>
            <person name="Mazdziarz M."/>
        </authorList>
    </citation>
    <scope>NUCLEOTIDE SEQUENCE [LARGE SCALE GENOMIC DNA]</scope>
    <source>
        <strain evidence="2">Rf_01</strain>
        <tissue evidence="2">Aerial parts of the thallus</tissue>
    </source>
</reference>
<name>A0ABD1XUL3_9MARC</name>
<comment type="caution">
    <text evidence="2">The sequence shown here is derived from an EMBL/GenBank/DDBJ whole genome shotgun (WGS) entry which is preliminary data.</text>
</comment>
<evidence type="ECO:0000256" key="1">
    <source>
        <dbReference type="SAM" id="MobiDB-lite"/>
    </source>
</evidence>
<dbReference type="EMBL" id="JBHFFA010000007">
    <property type="protein sequence ID" value="KAL2612494.1"/>
    <property type="molecule type" value="Genomic_DNA"/>
</dbReference>
<proteinExistence type="predicted"/>
<evidence type="ECO:0000313" key="2">
    <source>
        <dbReference type="EMBL" id="KAL2612494.1"/>
    </source>
</evidence>
<protein>
    <submittedName>
        <fullName evidence="2">Uncharacterized protein</fullName>
    </submittedName>
</protein>
<feature type="region of interest" description="Disordered" evidence="1">
    <location>
        <begin position="1"/>
        <end position="33"/>
    </location>
</feature>
<gene>
    <name evidence="2" type="ORF">R1flu_024186</name>
</gene>
<dbReference type="Proteomes" id="UP001605036">
    <property type="component" value="Unassembled WGS sequence"/>
</dbReference>
<evidence type="ECO:0000313" key="3">
    <source>
        <dbReference type="Proteomes" id="UP001605036"/>
    </source>
</evidence>
<sequence>MYFLRRRSRTSLEEISNDGLNKTSPPEPPGAGEVIDLSRPILSSVLSNSACRRLLRRSSFSQGIVRVKGSDAVDPPCVADLA</sequence>
<organism evidence="2 3">
    <name type="scientific">Riccia fluitans</name>
    <dbReference type="NCBI Taxonomy" id="41844"/>
    <lineage>
        <taxon>Eukaryota</taxon>
        <taxon>Viridiplantae</taxon>
        <taxon>Streptophyta</taxon>
        <taxon>Embryophyta</taxon>
        <taxon>Marchantiophyta</taxon>
        <taxon>Marchantiopsida</taxon>
        <taxon>Marchantiidae</taxon>
        <taxon>Marchantiales</taxon>
        <taxon>Ricciaceae</taxon>
        <taxon>Riccia</taxon>
    </lineage>
</organism>
<keyword evidence="3" id="KW-1185">Reference proteome</keyword>